<dbReference type="NCBIfam" id="TIGR00041">
    <property type="entry name" value="DTMP_kinase"/>
    <property type="match status" value="1"/>
</dbReference>
<sequence length="215" mass="24248">MTGKWITFEGIGGSGKTTQINLLYKYLKNQTCDVILTKEPGGTAIGEILREILVNNFELKLESLSELFLFEADRHETVKKVVNPNIELGKLVLSDRGIDGSVAYQGFGRKLEIEVIHYLTSLATEDKAPDLTILIDINPEIAHQRIINRNNVNIDKFDLEKIQFQTNVRNGFLYMAKQNPKRIIIVDGSLSVEELHQTIVDIVKCFAKGEVIYKG</sequence>
<dbReference type="SUPFAM" id="SSF52540">
    <property type="entry name" value="P-loop containing nucleoside triphosphate hydrolases"/>
    <property type="match status" value="1"/>
</dbReference>
<dbReference type="PANTHER" id="PTHR10344:SF4">
    <property type="entry name" value="UMP-CMP KINASE 2, MITOCHONDRIAL"/>
    <property type="match status" value="1"/>
</dbReference>
<gene>
    <name evidence="10 12" type="primary">tmk</name>
    <name evidence="12" type="ORF">QBO96_03390</name>
</gene>
<dbReference type="InterPro" id="IPR027417">
    <property type="entry name" value="P-loop_NTPase"/>
</dbReference>
<dbReference type="EC" id="2.7.4.9" evidence="2 10"/>
<feature type="domain" description="Thymidylate kinase-like" evidence="11">
    <location>
        <begin position="8"/>
        <end position="199"/>
    </location>
</feature>
<comment type="catalytic activity">
    <reaction evidence="9 10">
        <text>dTMP + ATP = dTDP + ADP</text>
        <dbReference type="Rhea" id="RHEA:13517"/>
        <dbReference type="ChEBI" id="CHEBI:30616"/>
        <dbReference type="ChEBI" id="CHEBI:58369"/>
        <dbReference type="ChEBI" id="CHEBI:63528"/>
        <dbReference type="ChEBI" id="CHEBI:456216"/>
        <dbReference type="EC" id="2.7.4.9"/>
    </reaction>
</comment>
<dbReference type="Pfam" id="PF02223">
    <property type="entry name" value="Thymidylate_kin"/>
    <property type="match status" value="1"/>
</dbReference>
<keyword evidence="5 10" id="KW-0545">Nucleotide biosynthesis</keyword>
<evidence type="ECO:0000256" key="10">
    <source>
        <dbReference type="HAMAP-Rule" id="MF_00165"/>
    </source>
</evidence>
<dbReference type="GO" id="GO:0004798">
    <property type="term" value="F:dTMP kinase activity"/>
    <property type="evidence" value="ECO:0007669"/>
    <property type="project" value="UniProtKB-EC"/>
</dbReference>
<comment type="function">
    <text evidence="10">Phosphorylation of dTMP to form dTDP in both de novo and salvage pathways of dTTP synthesis.</text>
</comment>
<dbReference type="EMBL" id="CP122283">
    <property type="protein sequence ID" value="WGF39322.1"/>
    <property type="molecule type" value="Genomic_DNA"/>
</dbReference>
<keyword evidence="8 10" id="KW-0067">ATP-binding</keyword>
<evidence type="ECO:0000259" key="11">
    <source>
        <dbReference type="Pfam" id="PF02223"/>
    </source>
</evidence>
<evidence type="ECO:0000313" key="13">
    <source>
        <dbReference type="Proteomes" id="UP001244564"/>
    </source>
</evidence>
<keyword evidence="7 10" id="KW-0418">Kinase</keyword>
<dbReference type="InterPro" id="IPR018094">
    <property type="entry name" value="Thymidylate_kinase"/>
</dbReference>
<name>A0ABY8KK76_9BACI</name>
<evidence type="ECO:0000256" key="1">
    <source>
        <dbReference type="ARBA" id="ARBA00009776"/>
    </source>
</evidence>
<evidence type="ECO:0000256" key="2">
    <source>
        <dbReference type="ARBA" id="ARBA00012980"/>
    </source>
</evidence>
<evidence type="ECO:0000256" key="9">
    <source>
        <dbReference type="ARBA" id="ARBA00048743"/>
    </source>
</evidence>
<evidence type="ECO:0000256" key="6">
    <source>
        <dbReference type="ARBA" id="ARBA00022741"/>
    </source>
</evidence>
<keyword evidence="13" id="KW-1185">Reference proteome</keyword>
<evidence type="ECO:0000256" key="4">
    <source>
        <dbReference type="ARBA" id="ARBA00022679"/>
    </source>
</evidence>
<dbReference type="HAMAP" id="MF_00165">
    <property type="entry name" value="Thymidylate_kinase"/>
    <property type="match status" value="1"/>
</dbReference>
<evidence type="ECO:0000256" key="3">
    <source>
        <dbReference type="ARBA" id="ARBA00017144"/>
    </source>
</evidence>
<dbReference type="Proteomes" id="UP001244564">
    <property type="component" value="Chromosome"/>
</dbReference>
<evidence type="ECO:0000256" key="7">
    <source>
        <dbReference type="ARBA" id="ARBA00022777"/>
    </source>
</evidence>
<proteinExistence type="inferred from homology"/>
<comment type="caution">
    <text evidence="10">Lacks conserved residue(s) required for the propagation of feature annotation.</text>
</comment>
<dbReference type="PANTHER" id="PTHR10344">
    <property type="entry name" value="THYMIDYLATE KINASE"/>
    <property type="match status" value="1"/>
</dbReference>
<reference evidence="12 13" key="1">
    <citation type="submission" date="2023-04" db="EMBL/GenBank/DDBJ databases">
        <title>Genomic of Lysinibacillus capsici TSBLM.</title>
        <authorList>
            <person name="Hu X.S."/>
            <person name="Yu C.H."/>
        </authorList>
    </citation>
    <scope>NUCLEOTIDE SEQUENCE [LARGE SCALE GENOMIC DNA]</scope>
    <source>
        <strain evidence="12 13">TSBLM</strain>
    </source>
</reference>
<organism evidence="12 13">
    <name type="scientific">Lysinibacillus capsici</name>
    <dbReference type="NCBI Taxonomy" id="2115968"/>
    <lineage>
        <taxon>Bacteria</taxon>
        <taxon>Bacillati</taxon>
        <taxon>Bacillota</taxon>
        <taxon>Bacilli</taxon>
        <taxon>Bacillales</taxon>
        <taxon>Bacillaceae</taxon>
        <taxon>Lysinibacillus</taxon>
    </lineage>
</organism>
<dbReference type="RefSeq" id="WP_259950165.1">
    <property type="nucleotide sequence ID" value="NZ_CP122283.1"/>
</dbReference>
<keyword evidence="4 10" id="KW-0808">Transferase</keyword>
<comment type="similarity">
    <text evidence="1 10">Belongs to the thymidylate kinase family.</text>
</comment>
<accession>A0ABY8KK76</accession>
<dbReference type="CDD" id="cd01672">
    <property type="entry name" value="TMPK"/>
    <property type="match status" value="1"/>
</dbReference>
<dbReference type="Gene3D" id="3.40.50.300">
    <property type="entry name" value="P-loop containing nucleotide triphosphate hydrolases"/>
    <property type="match status" value="1"/>
</dbReference>
<evidence type="ECO:0000256" key="5">
    <source>
        <dbReference type="ARBA" id="ARBA00022727"/>
    </source>
</evidence>
<keyword evidence="6 10" id="KW-0547">Nucleotide-binding</keyword>
<evidence type="ECO:0000256" key="8">
    <source>
        <dbReference type="ARBA" id="ARBA00022840"/>
    </source>
</evidence>
<dbReference type="InterPro" id="IPR039430">
    <property type="entry name" value="Thymidylate_kin-like_dom"/>
</dbReference>
<protein>
    <recommendedName>
        <fullName evidence="3 10">Thymidylate kinase</fullName>
        <ecNumber evidence="2 10">2.7.4.9</ecNumber>
    </recommendedName>
    <alternativeName>
        <fullName evidence="10">dTMP kinase</fullName>
    </alternativeName>
</protein>
<evidence type="ECO:0000313" key="12">
    <source>
        <dbReference type="EMBL" id="WGF39322.1"/>
    </source>
</evidence>